<evidence type="ECO:0000259" key="2">
    <source>
        <dbReference type="PROSITE" id="PS50902"/>
    </source>
</evidence>
<gene>
    <name evidence="3" type="ORF">M9Y10_006289</name>
</gene>
<dbReference type="PANTHER" id="PTHR39201:SF1">
    <property type="entry name" value="FLAVODOXIN-LIKE DOMAIN-CONTAINING PROTEIN"/>
    <property type="match status" value="1"/>
</dbReference>
<dbReference type="Proteomes" id="UP001470230">
    <property type="component" value="Unassembled WGS sequence"/>
</dbReference>
<protein>
    <recommendedName>
        <fullName evidence="2">Flavodoxin-like domain-containing protein</fullName>
    </recommendedName>
</protein>
<sequence>MLLKILIIVFSRTGTTSKIANIIKENVGGDIFNVTSLVDYSGVSGYLKGCYHQITHVIPDIKELPNVDNYDLIYVGSPTWAWRPSGPILNLLQNIDFKNKKVIPFLTCGGYYGAYFEKFAAAARNATIVGEGAFSGAERLSDDALRVKVTDWLKTLKMEENAEKSNEL</sequence>
<dbReference type="SUPFAM" id="SSF52218">
    <property type="entry name" value="Flavoproteins"/>
    <property type="match status" value="1"/>
</dbReference>
<reference evidence="3 4" key="1">
    <citation type="submission" date="2024-04" db="EMBL/GenBank/DDBJ databases">
        <title>Tritrichomonas musculus Genome.</title>
        <authorList>
            <person name="Alves-Ferreira E."/>
            <person name="Grigg M."/>
            <person name="Lorenzi H."/>
            <person name="Galac M."/>
        </authorList>
    </citation>
    <scope>NUCLEOTIDE SEQUENCE [LARGE SCALE GENOMIC DNA]</scope>
    <source>
        <strain evidence="3 4">EAF2021</strain>
    </source>
</reference>
<evidence type="ECO:0000313" key="4">
    <source>
        <dbReference type="Proteomes" id="UP001470230"/>
    </source>
</evidence>
<dbReference type="InterPro" id="IPR008254">
    <property type="entry name" value="Flavodoxin/NO_synth"/>
</dbReference>
<keyword evidence="1" id="KW-0732">Signal</keyword>
<feature type="signal peptide" evidence="1">
    <location>
        <begin position="1"/>
        <end position="17"/>
    </location>
</feature>
<comment type="caution">
    <text evidence="3">The sequence shown here is derived from an EMBL/GenBank/DDBJ whole genome shotgun (WGS) entry which is preliminary data.</text>
</comment>
<name>A0ABR2JDT3_9EUKA</name>
<feature type="domain" description="Flavodoxin-like" evidence="2">
    <location>
        <begin position="5"/>
        <end position="168"/>
    </location>
</feature>
<accession>A0ABR2JDT3</accession>
<dbReference type="Gene3D" id="3.40.50.360">
    <property type="match status" value="1"/>
</dbReference>
<keyword evidence="4" id="KW-1185">Reference proteome</keyword>
<evidence type="ECO:0000313" key="3">
    <source>
        <dbReference type="EMBL" id="KAK8876103.1"/>
    </source>
</evidence>
<proteinExistence type="predicted"/>
<organism evidence="3 4">
    <name type="scientific">Tritrichomonas musculus</name>
    <dbReference type="NCBI Taxonomy" id="1915356"/>
    <lineage>
        <taxon>Eukaryota</taxon>
        <taxon>Metamonada</taxon>
        <taxon>Parabasalia</taxon>
        <taxon>Tritrichomonadida</taxon>
        <taxon>Tritrichomonadidae</taxon>
        <taxon>Tritrichomonas</taxon>
    </lineage>
</organism>
<dbReference type="Pfam" id="PF12682">
    <property type="entry name" value="Flavodoxin_4"/>
    <property type="match status" value="1"/>
</dbReference>
<dbReference type="EMBL" id="JAPFFF010000012">
    <property type="protein sequence ID" value="KAK8876103.1"/>
    <property type="molecule type" value="Genomic_DNA"/>
</dbReference>
<feature type="chain" id="PRO_5047443502" description="Flavodoxin-like domain-containing protein" evidence="1">
    <location>
        <begin position="18"/>
        <end position="168"/>
    </location>
</feature>
<evidence type="ECO:0000256" key="1">
    <source>
        <dbReference type="SAM" id="SignalP"/>
    </source>
</evidence>
<dbReference type="PANTHER" id="PTHR39201">
    <property type="entry name" value="EXPORTED PROTEIN-RELATED"/>
    <property type="match status" value="1"/>
</dbReference>
<dbReference type="PROSITE" id="PS50902">
    <property type="entry name" value="FLAVODOXIN_LIKE"/>
    <property type="match status" value="1"/>
</dbReference>
<dbReference type="InterPro" id="IPR029039">
    <property type="entry name" value="Flavoprotein-like_sf"/>
</dbReference>